<keyword evidence="9 10" id="KW-0472">Membrane</keyword>
<dbReference type="RefSeq" id="WP_027312588.1">
    <property type="nucleotide sequence ID" value="NZ_JBHLZN010000006.1"/>
</dbReference>
<evidence type="ECO:0000256" key="10">
    <source>
        <dbReference type="RuleBase" id="RU364125"/>
    </source>
</evidence>
<evidence type="ECO:0000256" key="2">
    <source>
        <dbReference type="ARBA" id="ARBA00004162"/>
    </source>
</evidence>
<evidence type="ECO:0000256" key="1">
    <source>
        <dbReference type="ARBA" id="ARBA00002254"/>
    </source>
</evidence>
<evidence type="ECO:0000256" key="5">
    <source>
        <dbReference type="ARBA" id="ARBA00022500"/>
    </source>
</evidence>
<evidence type="ECO:0000256" key="11">
    <source>
        <dbReference type="SAM" id="SignalP"/>
    </source>
</evidence>
<comment type="function">
    <text evidence="1 10">Controls the rotational direction of flagella during chemotaxis.</text>
</comment>
<comment type="similarity">
    <text evidence="3 10">Belongs to the FliL family.</text>
</comment>
<dbReference type="InterPro" id="IPR005503">
    <property type="entry name" value="FliL"/>
</dbReference>
<keyword evidence="12" id="KW-0966">Cell projection</keyword>
<evidence type="ECO:0000313" key="12">
    <source>
        <dbReference type="EMBL" id="MFB9887800.1"/>
    </source>
</evidence>
<keyword evidence="13" id="KW-1185">Reference proteome</keyword>
<keyword evidence="12" id="KW-0282">Flagellum</keyword>
<dbReference type="Pfam" id="PF03748">
    <property type="entry name" value="FliL"/>
    <property type="match status" value="1"/>
</dbReference>
<evidence type="ECO:0000256" key="3">
    <source>
        <dbReference type="ARBA" id="ARBA00008281"/>
    </source>
</evidence>
<comment type="subcellular location">
    <subcellularLocation>
        <location evidence="10">Cell inner membrane</location>
    </subcellularLocation>
    <subcellularLocation>
        <location evidence="2">Cell membrane</location>
        <topology evidence="2">Single-pass membrane protein</topology>
    </subcellularLocation>
</comment>
<dbReference type="PANTHER" id="PTHR35091">
    <property type="entry name" value="FLAGELLAR PROTEIN FLIL"/>
    <property type="match status" value="1"/>
</dbReference>
<feature type="chain" id="PRO_5047262970" description="Flagellar protein FliL" evidence="11">
    <location>
        <begin position="24"/>
        <end position="138"/>
    </location>
</feature>
<evidence type="ECO:0000256" key="4">
    <source>
        <dbReference type="ARBA" id="ARBA00022475"/>
    </source>
</evidence>
<evidence type="ECO:0000256" key="6">
    <source>
        <dbReference type="ARBA" id="ARBA00022692"/>
    </source>
</evidence>
<keyword evidence="11" id="KW-0732">Signal</keyword>
<organism evidence="12 13">
    <name type="scientific">Balneatrix alpica</name>
    <dbReference type="NCBI Taxonomy" id="75684"/>
    <lineage>
        <taxon>Bacteria</taxon>
        <taxon>Pseudomonadati</taxon>
        <taxon>Pseudomonadota</taxon>
        <taxon>Gammaproteobacteria</taxon>
        <taxon>Oceanospirillales</taxon>
        <taxon>Balneatrichaceae</taxon>
        <taxon>Balneatrix</taxon>
    </lineage>
</organism>
<feature type="signal peptide" evidence="11">
    <location>
        <begin position="1"/>
        <end position="23"/>
    </location>
</feature>
<keyword evidence="6" id="KW-0812">Transmembrane</keyword>
<gene>
    <name evidence="12" type="ORF">ACFFLH_15400</name>
</gene>
<evidence type="ECO:0000313" key="13">
    <source>
        <dbReference type="Proteomes" id="UP001589628"/>
    </source>
</evidence>
<evidence type="ECO:0000256" key="9">
    <source>
        <dbReference type="ARBA" id="ARBA00023136"/>
    </source>
</evidence>
<name>A0ABV5ZEY3_9GAMM</name>
<accession>A0ABV5ZEY3</accession>
<evidence type="ECO:0000256" key="8">
    <source>
        <dbReference type="ARBA" id="ARBA00022989"/>
    </source>
</evidence>
<keyword evidence="7 10" id="KW-0283">Flagellar rotation</keyword>
<protein>
    <recommendedName>
        <fullName evidence="10">Flagellar protein FliL</fullName>
    </recommendedName>
</protein>
<keyword evidence="8" id="KW-1133">Transmembrane helix</keyword>
<reference evidence="12 13" key="1">
    <citation type="submission" date="2024-09" db="EMBL/GenBank/DDBJ databases">
        <authorList>
            <person name="Sun Q."/>
            <person name="Mori K."/>
        </authorList>
    </citation>
    <scope>NUCLEOTIDE SEQUENCE [LARGE SCALE GENOMIC DNA]</scope>
    <source>
        <strain evidence="12 13">ATCC 51285</strain>
    </source>
</reference>
<dbReference type="Proteomes" id="UP001589628">
    <property type="component" value="Unassembled WGS sequence"/>
</dbReference>
<evidence type="ECO:0000256" key="7">
    <source>
        <dbReference type="ARBA" id="ARBA00022779"/>
    </source>
</evidence>
<dbReference type="PANTHER" id="PTHR35091:SF2">
    <property type="entry name" value="FLAGELLAR PROTEIN FLIL"/>
    <property type="match status" value="1"/>
</dbReference>
<keyword evidence="12" id="KW-0969">Cilium</keyword>
<keyword evidence="10" id="KW-0997">Cell inner membrane</keyword>
<comment type="caution">
    <text evidence="12">The sequence shown here is derived from an EMBL/GenBank/DDBJ whole genome shotgun (WGS) entry which is preliminary data.</text>
</comment>
<keyword evidence="4" id="KW-1003">Cell membrane</keyword>
<dbReference type="EMBL" id="JBHLZN010000006">
    <property type="protein sequence ID" value="MFB9887800.1"/>
    <property type="molecule type" value="Genomic_DNA"/>
</dbReference>
<keyword evidence="5 10" id="KW-0145">Chemotaxis</keyword>
<sequence length="138" mass="15347">MTRLGRQVIAAVFSVLFISPVLAEESAPAAPSAYYVEFDEPLVVNFGESANRLKYLKATITLRAATADGATLVKHHSPQIRNNLVLLFSKQKEEDIKTIEGREKLRKAALEEVQKVLTEEEGQPHVTNLLMPSFVIQD</sequence>
<proteinExistence type="inferred from homology"/>